<feature type="region of interest" description="Disordered" evidence="1">
    <location>
        <begin position="61"/>
        <end position="89"/>
    </location>
</feature>
<reference evidence="3" key="1">
    <citation type="journal article" date="2017" name="Nat. Commun.">
        <title>The asparagus genome sheds light on the origin and evolution of a young Y chromosome.</title>
        <authorList>
            <person name="Harkess A."/>
            <person name="Zhou J."/>
            <person name="Xu C."/>
            <person name="Bowers J.E."/>
            <person name="Van der Hulst R."/>
            <person name="Ayyampalayam S."/>
            <person name="Mercati F."/>
            <person name="Riccardi P."/>
            <person name="McKain M.R."/>
            <person name="Kakrana A."/>
            <person name="Tang H."/>
            <person name="Ray J."/>
            <person name="Groenendijk J."/>
            <person name="Arikit S."/>
            <person name="Mathioni S.M."/>
            <person name="Nakano M."/>
            <person name="Shan H."/>
            <person name="Telgmann-Rauber A."/>
            <person name="Kanno A."/>
            <person name="Yue Z."/>
            <person name="Chen H."/>
            <person name="Li W."/>
            <person name="Chen Y."/>
            <person name="Xu X."/>
            <person name="Zhang Y."/>
            <person name="Luo S."/>
            <person name="Chen H."/>
            <person name="Gao J."/>
            <person name="Mao Z."/>
            <person name="Pires J.C."/>
            <person name="Luo M."/>
            <person name="Kudrna D."/>
            <person name="Wing R.A."/>
            <person name="Meyers B.C."/>
            <person name="Yi K."/>
            <person name="Kong H."/>
            <person name="Lavrijsen P."/>
            <person name="Sunseri F."/>
            <person name="Falavigna A."/>
            <person name="Ye Y."/>
            <person name="Leebens-Mack J.H."/>
            <person name="Chen G."/>
        </authorList>
    </citation>
    <scope>NUCLEOTIDE SEQUENCE [LARGE SCALE GENOMIC DNA]</scope>
    <source>
        <strain evidence="3">cv. DH0086</strain>
    </source>
</reference>
<dbReference type="AlphaFoldDB" id="A0A1R3L5X4"/>
<feature type="compositionally biased region" description="Basic and acidic residues" evidence="1">
    <location>
        <begin position="65"/>
        <end position="74"/>
    </location>
</feature>
<evidence type="ECO:0000313" key="2">
    <source>
        <dbReference type="EMBL" id="ONK55005.1"/>
    </source>
</evidence>
<sequence length="105" mass="11580">MYVVGDFFDRDFRLRSCRGGAGERVSGHWVGLAETGRASGEEEEAAEPERENWRARVRASLSRGEGLREERETGDAESPGRVVCGDQLMGRGVHSASSEQLLQKV</sequence>
<dbReference type="Gramene" id="ONK55005">
    <property type="protein sequence ID" value="ONK55005"/>
    <property type="gene ID" value="A4U43_UnF8710"/>
</dbReference>
<accession>A0A1R3L5X4</accession>
<name>A0A1R3L5X4_ASPOF</name>
<organism evidence="2 3">
    <name type="scientific">Asparagus officinalis</name>
    <name type="common">Garden asparagus</name>
    <dbReference type="NCBI Taxonomy" id="4686"/>
    <lineage>
        <taxon>Eukaryota</taxon>
        <taxon>Viridiplantae</taxon>
        <taxon>Streptophyta</taxon>
        <taxon>Embryophyta</taxon>
        <taxon>Tracheophyta</taxon>
        <taxon>Spermatophyta</taxon>
        <taxon>Magnoliopsida</taxon>
        <taxon>Liliopsida</taxon>
        <taxon>Asparagales</taxon>
        <taxon>Asparagaceae</taxon>
        <taxon>Asparagoideae</taxon>
        <taxon>Asparagus</taxon>
    </lineage>
</organism>
<proteinExistence type="predicted"/>
<evidence type="ECO:0000256" key="1">
    <source>
        <dbReference type="SAM" id="MobiDB-lite"/>
    </source>
</evidence>
<protein>
    <submittedName>
        <fullName evidence="2">Uncharacterized protein</fullName>
    </submittedName>
</protein>
<evidence type="ECO:0000313" key="3">
    <source>
        <dbReference type="Proteomes" id="UP000243459"/>
    </source>
</evidence>
<dbReference type="EMBL" id="KV863875">
    <property type="protein sequence ID" value="ONK55005.1"/>
    <property type="molecule type" value="Genomic_DNA"/>
</dbReference>
<keyword evidence="3" id="KW-1185">Reference proteome</keyword>
<dbReference type="Proteomes" id="UP000243459">
    <property type="component" value="Unassembled WGS sequence"/>
</dbReference>
<gene>
    <name evidence="2" type="ORF">A4U43_UnF8710</name>
</gene>